<evidence type="ECO:0000256" key="5">
    <source>
        <dbReference type="ARBA" id="ARBA00022729"/>
    </source>
</evidence>
<keyword evidence="2" id="KW-0813">Transport</keyword>
<keyword evidence="4" id="KW-0479">Metal-binding</keyword>
<keyword evidence="15" id="KW-1185">Reference proteome</keyword>
<dbReference type="PROSITE" id="PS51485">
    <property type="entry name" value="PHYTOCYANIN"/>
    <property type="match status" value="1"/>
</dbReference>
<sequence length="170" mass="18716">MAWKADFLISLAIIVASSVIAPVALGTSYIVGDEKGWALDVDYQAWAKSKTFYEDDKLIFKYDNKSHNVHIVDEKQFKFCEGSGTPVLSSGNDTVNLPIAGRTWYIDGVGRHCKDRKMHMAIDVLSAPPSPPPPSSSPPPPTANSVVVSTDHFAWVMASIIILVCHHWTY</sequence>
<dbReference type="CDD" id="cd04216">
    <property type="entry name" value="Phytocyanin"/>
    <property type="match status" value="1"/>
</dbReference>
<dbReference type="GO" id="GO:0046872">
    <property type="term" value="F:metal ion binding"/>
    <property type="evidence" value="ECO:0007669"/>
    <property type="project" value="UniProtKB-KW"/>
</dbReference>
<evidence type="ECO:0000256" key="3">
    <source>
        <dbReference type="ARBA" id="ARBA00022692"/>
    </source>
</evidence>
<gene>
    <name evidence="14" type="ORF">LIER_39956</name>
</gene>
<feature type="chain" id="PRO_5043360273" description="Phytocyanin domain-containing protein" evidence="12">
    <location>
        <begin position="27"/>
        <end position="170"/>
    </location>
</feature>
<feature type="domain" description="Phytocyanin" evidence="13">
    <location>
        <begin position="27"/>
        <end position="126"/>
    </location>
</feature>
<comment type="caution">
    <text evidence="14">The sequence shown here is derived from an EMBL/GenBank/DDBJ whole genome shotgun (WGS) entry which is preliminary data.</text>
</comment>
<dbReference type="GO" id="GO:0005886">
    <property type="term" value="C:plasma membrane"/>
    <property type="evidence" value="ECO:0007669"/>
    <property type="project" value="TreeGrafter"/>
</dbReference>
<accession>A0AAV3QMM7</accession>
<keyword evidence="3" id="KW-0812">Transmembrane</keyword>
<evidence type="ECO:0000256" key="11">
    <source>
        <dbReference type="ARBA" id="ARBA00023180"/>
    </source>
</evidence>
<dbReference type="EMBL" id="BAABME010022247">
    <property type="protein sequence ID" value="GAA0165334.1"/>
    <property type="molecule type" value="Genomic_DNA"/>
</dbReference>
<dbReference type="GO" id="GO:0009610">
    <property type="term" value="P:response to symbiotic fungus"/>
    <property type="evidence" value="ECO:0007669"/>
    <property type="project" value="UniProtKB-ARBA"/>
</dbReference>
<dbReference type="PANTHER" id="PTHR33021">
    <property type="entry name" value="BLUE COPPER PROTEIN"/>
    <property type="match status" value="1"/>
</dbReference>
<dbReference type="InterPro" id="IPR008972">
    <property type="entry name" value="Cupredoxin"/>
</dbReference>
<name>A0AAV3QMM7_LITER</name>
<evidence type="ECO:0000313" key="15">
    <source>
        <dbReference type="Proteomes" id="UP001454036"/>
    </source>
</evidence>
<dbReference type="PANTHER" id="PTHR33021:SF408">
    <property type="entry name" value="PHYTOCYANIN DOMAIN-CONTAINING PROTEIN"/>
    <property type="match status" value="1"/>
</dbReference>
<dbReference type="Gene3D" id="2.60.40.420">
    <property type="entry name" value="Cupredoxins - blue copper proteins"/>
    <property type="match status" value="1"/>
</dbReference>
<dbReference type="GO" id="GO:0009055">
    <property type="term" value="F:electron transfer activity"/>
    <property type="evidence" value="ECO:0007669"/>
    <property type="project" value="InterPro"/>
</dbReference>
<proteinExistence type="predicted"/>
<keyword evidence="8" id="KW-0186">Copper</keyword>
<evidence type="ECO:0000256" key="9">
    <source>
        <dbReference type="ARBA" id="ARBA00023136"/>
    </source>
</evidence>
<dbReference type="Pfam" id="PF02298">
    <property type="entry name" value="Cu_bind_like"/>
    <property type="match status" value="1"/>
</dbReference>
<keyword evidence="7" id="KW-1133">Transmembrane helix</keyword>
<dbReference type="Proteomes" id="UP001454036">
    <property type="component" value="Unassembled WGS sequence"/>
</dbReference>
<evidence type="ECO:0000256" key="2">
    <source>
        <dbReference type="ARBA" id="ARBA00022448"/>
    </source>
</evidence>
<evidence type="ECO:0000256" key="8">
    <source>
        <dbReference type="ARBA" id="ARBA00023008"/>
    </source>
</evidence>
<evidence type="ECO:0000259" key="13">
    <source>
        <dbReference type="PROSITE" id="PS51485"/>
    </source>
</evidence>
<feature type="signal peptide" evidence="12">
    <location>
        <begin position="1"/>
        <end position="26"/>
    </location>
</feature>
<keyword evidence="5 12" id="KW-0732">Signal</keyword>
<evidence type="ECO:0000256" key="7">
    <source>
        <dbReference type="ARBA" id="ARBA00022989"/>
    </source>
</evidence>
<evidence type="ECO:0000256" key="12">
    <source>
        <dbReference type="SAM" id="SignalP"/>
    </source>
</evidence>
<dbReference type="SUPFAM" id="SSF49503">
    <property type="entry name" value="Cupredoxins"/>
    <property type="match status" value="1"/>
</dbReference>
<protein>
    <recommendedName>
        <fullName evidence="13">Phytocyanin domain-containing protein</fullName>
    </recommendedName>
</protein>
<dbReference type="InterPro" id="IPR003245">
    <property type="entry name" value="Phytocyanin_dom"/>
</dbReference>
<keyword evidence="6" id="KW-0249">Electron transport</keyword>
<evidence type="ECO:0000256" key="10">
    <source>
        <dbReference type="ARBA" id="ARBA00023157"/>
    </source>
</evidence>
<dbReference type="AlphaFoldDB" id="A0AAV3QMM7"/>
<keyword evidence="11" id="KW-0325">Glycoprotein</keyword>
<evidence type="ECO:0000256" key="1">
    <source>
        <dbReference type="ARBA" id="ARBA00004479"/>
    </source>
</evidence>
<evidence type="ECO:0000256" key="4">
    <source>
        <dbReference type="ARBA" id="ARBA00022723"/>
    </source>
</evidence>
<comment type="subcellular location">
    <subcellularLocation>
        <location evidence="1">Membrane</location>
        <topology evidence="1">Single-pass type I membrane protein</topology>
    </subcellularLocation>
</comment>
<dbReference type="InterPro" id="IPR039391">
    <property type="entry name" value="Phytocyanin-like"/>
</dbReference>
<evidence type="ECO:0000256" key="6">
    <source>
        <dbReference type="ARBA" id="ARBA00022982"/>
    </source>
</evidence>
<reference evidence="14 15" key="1">
    <citation type="submission" date="2024-01" db="EMBL/GenBank/DDBJ databases">
        <title>The complete chloroplast genome sequence of Lithospermum erythrorhizon: insights into the phylogenetic relationship among Boraginaceae species and the maternal lineages of purple gromwells.</title>
        <authorList>
            <person name="Okada T."/>
            <person name="Watanabe K."/>
        </authorList>
    </citation>
    <scope>NUCLEOTIDE SEQUENCE [LARGE SCALE GENOMIC DNA]</scope>
</reference>
<organism evidence="14 15">
    <name type="scientific">Lithospermum erythrorhizon</name>
    <name type="common">Purple gromwell</name>
    <name type="synonym">Lithospermum officinale var. erythrorhizon</name>
    <dbReference type="NCBI Taxonomy" id="34254"/>
    <lineage>
        <taxon>Eukaryota</taxon>
        <taxon>Viridiplantae</taxon>
        <taxon>Streptophyta</taxon>
        <taxon>Embryophyta</taxon>
        <taxon>Tracheophyta</taxon>
        <taxon>Spermatophyta</taxon>
        <taxon>Magnoliopsida</taxon>
        <taxon>eudicotyledons</taxon>
        <taxon>Gunneridae</taxon>
        <taxon>Pentapetalae</taxon>
        <taxon>asterids</taxon>
        <taxon>lamiids</taxon>
        <taxon>Boraginales</taxon>
        <taxon>Boraginaceae</taxon>
        <taxon>Boraginoideae</taxon>
        <taxon>Lithospermeae</taxon>
        <taxon>Lithospermum</taxon>
    </lineage>
</organism>
<dbReference type="FunFam" id="2.60.40.420:FF:000067">
    <property type="entry name" value="Cupredoxin superfamily protein"/>
    <property type="match status" value="1"/>
</dbReference>
<keyword evidence="9" id="KW-0472">Membrane</keyword>
<keyword evidence="10" id="KW-1015">Disulfide bond</keyword>
<evidence type="ECO:0000313" key="14">
    <source>
        <dbReference type="EMBL" id="GAA0165334.1"/>
    </source>
</evidence>